<dbReference type="EMBL" id="JAWDIE010000001">
    <property type="protein sequence ID" value="MEJ7136862.1"/>
    <property type="molecule type" value="Genomic_DNA"/>
</dbReference>
<protein>
    <submittedName>
        <fullName evidence="1">Ribokinase</fullName>
        <ecNumber evidence="1">2.7.1.15</ecNumber>
    </submittedName>
</protein>
<keyword evidence="2" id="KW-1185">Reference proteome</keyword>
<reference evidence="1" key="1">
    <citation type="submission" date="2023-10" db="EMBL/GenBank/DDBJ databases">
        <title>Amphibacter perezi, gen. nov., sp. nov. a novel taxa of the family Comamonadaceae, class Betaproteobacteria isolated from the skin microbiota of Pelophylax perezi from different populations.</title>
        <authorList>
            <person name="Costa S."/>
            <person name="Proenca D.N."/>
            <person name="Lopes I."/>
            <person name="Morais P.V."/>
        </authorList>
    </citation>
    <scope>NUCLEOTIDE SEQUENCE</scope>
    <source>
        <strain evidence="1">SL12-8</strain>
    </source>
</reference>
<dbReference type="EC" id="2.7.1.15" evidence="1"/>
<proteinExistence type="predicted"/>
<keyword evidence="1" id="KW-0808">Transferase</keyword>
<accession>A0ACC6NY20</accession>
<organism evidence="1 2">
    <name type="scientific">Amphibiibacter pelophylacis</name>
    <dbReference type="NCBI Taxonomy" id="1799477"/>
    <lineage>
        <taxon>Bacteria</taxon>
        <taxon>Pseudomonadati</taxon>
        <taxon>Pseudomonadota</taxon>
        <taxon>Betaproteobacteria</taxon>
        <taxon>Burkholderiales</taxon>
        <taxon>Sphaerotilaceae</taxon>
        <taxon>Amphibiibacter</taxon>
    </lineage>
</organism>
<evidence type="ECO:0000313" key="2">
    <source>
        <dbReference type="Proteomes" id="UP001364695"/>
    </source>
</evidence>
<comment type="caution">
    <text evidence="1">The sequence shown here is derived from an EMBL/GenBank/DDBJ whole genome shotgun (WGS) entry which is preliminary data.</text>
</comment>
<dbReference type="Proteomes" id="UP001364695">
    <property type="component" value="Unassembled WGS sequence"/>
</dbReference>
<evidence type="ECO:0000313" key="1">
    <source>
        <dbReference type="EMBL" id="MEJ7136862.1"/>
    </source>
</evidence>
<sequence>MPVLNIGSINCDHVYHVADFVRPGETLACQRYERHLGGKGLNQSIALQRAGVAVCHVGAIHQDDVWTAQALERTGLPTGAIHRGEAETGHAIIQVSAAGENCILLFPGANACLTPQHIQAALDAHPDHGWVLLQNETNDIAATWAQALAAGRRVAWNPAPCAPGLGALPLEQLGLLVVNEIEAQQLSGADTPPEALARLRARCPDTLVVMTLGADGLHAAQGAQDWRLAAVPTTVVDTTAAGDTITGYLLAGLDAGLAVGAALQRALQAAAITVSREGASPSIPWARELPSA</sequence>
<name>A0ACC6NY20_9BURK</name>
<gene>
    <name evidence="1" type="ORF">RV045_00260</name>
</gene>